<dbReference type="Proteomes" id="UP000185924">
    <property type="component" value="Unassembled WGS sequence"/>
</dbReference>
<sequence length="201" mass="22892">MNKAVVLLLLFISSYQGFGQAKLGFKAGANLSTVIADKDVVALSEYVDIEEPRIGHYMGVFSSIPLFKKLSLRPELLLSLRGFKSESTHPDRYRYTTNLYYLNLPILLSFKPFPKFTLLAGPEFGLLLRAKYKGDFIEGWRTSTGYKKSDFGVTAGLNYDFLPKWAMEGRYSHGITYLTEYQQVKDARNRVWQVGVAYTLK</sequence>
<keyword evidence="3" id="KW-1185">Reference proteome</keyword>
<dbReference type="STRING" id="1077936.SAMN05421545_2690"/>
<evidence type="ECO:0000313" key="3">
    <source>
        <dbReference type="Proteomes" id="UP000185924"/>
    </source>
</evidence>
<dbReference type="EMBL" id="FTNM01000004">
    <property type="protein sequence ID" value="SIR20765.1"/>
    <property type="molecule type" value="Genomic_DNA"/>
</dbReference>
<dbReference type="OrthoDB" id="947434at2"/>
<protein>
    <submittedName>
        <fullName evidence="2">Outer membrane protein beta-barrel domain-containing protein</fullName>
    </submittedName>
</protein>
<dbReference type="RefSeq" id="WP_076422487.1">
    <property type="nucleotide sequence ID" value="NZ_FTNM01000004.1"/>
</dbReference>
<evidence type="ECO:0000313" key="2">
    <source>
        <dbReference type="EMBL" id="SIR20765.1"/>
    </source>
</evidence>
<name>A0A1N6Z1U6_9BACT</name>
<dbReference type="InterPro" id="IPR025665">
    <property type="entry name" value="Beta-barrel_OMP_2"/>
</dbReference>
<accession>A0A1N6Z1U6</accession>
<gene>
    <name evidence="2" type="ORF">SAMN05421545_2690</name>
</gene>
<evidence type="ECO:0000259" key="1">
    <source>
        <dbReference type="Pfam" id="PF13568"/>
    </source>
</evidence>
<reference evidence="3" key="1">
    <citation type="submission" date="2017-01" db="EMBL/GenBank/DDBJ databases">
        <authorList>
            <person name="Varghese N."/>
            <person name="Submissions S."/>
        </authorList>
    </citation>
    <scope>NUCLEOTIDE SEQUENCE [LARGE SCALE GENOMIC DNA]</scope>
    <source>
        <strain evidence="3">DM9</strain>
    </source>
</reference>
<feature type="domain" description="Outer membrane protein beta-barrel" evidence="1">
    <location>
        <begin position="21"/>
        <end position="178"/>
    </location>
</feature>
<organism evidence="2 3">
    <name type="scientific">Pontibacter lucknowensis</name>
    <dbReference type="NCBI Taxonomy" id="1077936"/>
    <lineage>
        <taxon>Bacteria</taxon>
        <taxon>Pseudomonadati</taxon>
        <taxon>Bacteroidota</taxon>
        <taxon>Cytophagia</taxon>
        <taxon>Cytophagales</taxon>
        <taxon>Hymenobacteraceae</taxon>
        <taxon>Pontibacter</taxon>
    </lineage>
</organism>
<dbReference type="AlphaFoldDB" id="A0A1N6Z1U6"/>
<dbReference type="Pfam" id="PF13568">
    <property type="entry name" value="OMP_b-brl_2"/>
    <property type="match status" value="1"/>
</dbReference>
<proteinExistence type="predicted"/>